<dbReference type="Pfam" id="PF01012">
    <property type="entry name" value="ETF"/>
    <property type="match status" value="1"/>
</dbReference>
<dbReference type="Proteomes" id="UP000013307">
    <property type="component" value="Chromosome"/>
</dbReference>
<accession>N0BLK5</accession>
<dbReference type="PROSITE" id="PS01065">
    <property type="entry name" value="ETF_BETA"/>
    <property type="match status" value="1"/>
</dbReference>
<protein>
    <submittedName>
        <fullName evidence="5">Electron transfer flavoprotein beta subunit</fullName>
    </submittedName>
</protein>
<keyword evidence="2" id="KW-0813">Transport</keyword>
<dbReference type="InterPro" id="IPR000049">
    <property type="entry name" value="ET-Flavoprotein_bsu_CS"/>
</dbReference>
<feature type="domain" description="Electron transfer flavoprotein alpha/beta-subunit N-terminal" evidence="4">
    <location>
        <begin position="23"/>
        <end position="210"/>
    </location>
</feature>
<name>N0BLK5_9EURY</name>
<evidence type="ECO:0000259" key="4">
    <source>
        <dbReference type="SMART" id="SM00893"/>
    </source>
</evidence>
<evidence type="ECO:0000313" key="5">
    <source>
        <dbReference type="EMBL" id="AGK61421.1"/>
    </source>
</evidence>
<dbReference type="KEGG" id="ast:Asulf_01434"/>
<dbReference type="EMBL" id="CP005290">
    <property type="protein sequence ID" value="AGK61421.1"/>
    <property type="molecule type" value="Genomic_DNA"/>
</dbReference>
<dbReference type="PANTHER" id="PTHR21294:SF8">
    <property type="entry name" value="ELECTRON TRANSFER FLAVOPROTEIN SUBUNIT BETA"/>
    <property type="match status" value="1"/>
</dbReference>
<dbReference type="Gene3D" id="3.40.50.620">
    <property type="entry name" value="HUPs"/>
    <property type="match status" value="1"/>
</dbReference>
<dbReference type="OrthoDB" id="51427at2157"/>
<dbReference type="eggNOG" id="arCOG00446">
    <property type="taxonomic scope" value="Archaea"/>
</dbReference>
<keyword evidence="3" id="KW-0249">Electron transport</keyword>
<reference evidence="5 6" key="1">
    <citation type="journal article" date="2013" name="Genome Announc.">
        <title>Complete Genome Sequence of the Thermophilic and Facultatively Chemolithoautotrophic Sulfate Reducer Archaeoglobus sulfaticallidus Strain PM70-1T.</title>
        <authorList>
            <person name="Stokke R."/>
            <person name="Hocking W.P."/>
            <person name="Steinsbu B.O."/>
            <person name="Steen I.H."/>
        </authorList>
    </citation>
    <scope>NUCLEOTIDE SEQUENCE [LARGE SCALE GENOMIC DNA]</scope>
    <source>
        <strain evidence="5">PM70-1</strain>
    </source>
</reference>
<dbReference type="SUPFAM" id="SSF52402">
    <property type="entry name" value="Adenine nucleotide alpha hydrolases-like"/>
    <property type="match status" value="1"/>
</dbReference>
<evidence type="ECO:0000256" key="3">
    <source>
        <dbReference type="ARBA" id="ARBA00022982"/>
    </source>
</evidence>
<dbReference type="CDD" id="cd01714">
    <property type="entry name" value="ETF_beta"/>
    <property type="match status" value="1"/>
</dbReference>
<dbReference type="InterPro" id="IPR012255">
    <property type="entry name" value="ETF_b"/>
</dbReference>
<dbReference type="InterPro" id="IPR014729">
    <property type="entry name" value="Rossmann-like_a/b/a_fold"/>
</dbReference>
<dbReference type="PIRSF" id="PIRSF000090">
    <property type="entry name" value="Beta-ETF"/>
    <property type="match status" value="1"/>
</dbReference>
<dbReference type="RefSeq" id="WP_015591019.1">
    <property type="nucleotide sequence ID" value="NC_021169.1"/>
</dbReference>
<dbReference type="GO" id="GO:0009055">
    <property type="term" value="F:electron transfer activity"/>
    <property type="evidence" value="ECO:0007669"/>
    <property type="project" value="InterPro"/>
</dbReference>
<proteinExistence type="inferred from homology"/>
<dbReference type="STRING" id="387631.Asulf_01434"/>
<dbReference type="InterPro" id="IPR033948">
    <property type="entry name" value="ETF_beta_N"/>
</dbReference>
<gene>
    <name evidence="5" type="ORF">Asulf_01434</name>
</gene>
<organism evidence="5 6">
    <name type="scientific">Archaeoglobus sulfaticallidus PM70-1</name>
    <dbReference type="NCBI Taxonomy" id="387631"/>
    <lineage>
        <taxon>Archaea</taxon>
        <taxon>Methanobacteriati</taxon>
        <taxon>Methanobacteriota</taxon>
        <taxon>Archaeoglobi</taxon>
        <taxon>Archaeoglobales</taxon>
        <taxon>Archaeoglobaceae</taxon>
        <taxon>Archaeoglobus</taxon>
    </lineage>
</organism>
<evidence type="ECO:0000256" key="2">
    <source>
        <dbReference type="ARBA" id="ARBA00022448"/>
    </source>
</evidence>
<dbReference type="InterPro" id="IPR014730">
    <property type="entry name" value="ETF_a/b_N"/>
</dbReference>
<dbReference type="SMART" id="SM00893">
    <property type="entry name" value="ETF"/>
    <property type="match status" value="1"/>
</dbReference>
<dbReference type="AlphaFoldDB" id="N0BLK5"/>
<sequence>MNIIVLAKHAPDPESEIRVSDDGKGVDQRGLVYDINDWDRYAVEEAIQIKEKVGGEVLVVGVGSKCEDTLRKCLAMGADRAIKVPYDTSMDAYQTAELIKEAIKDEKFDLIMAGYQSQDLNNALVGALLAGMLDLPYATGVTALEVEDGSIKVKRELEGGYGEEVVLPLPCLVTVQSGINEPRYVSIMGIKRAKSKEMKEVALEPTLSTLEIEKVYLPPVKKAEMIEGAPEEVAKKLIEILKERGLI</sequence>
<dbReference type="GeneID" id="15393071"/>
<keyword evidence="6" id="KW-1185">Reference proteome</keyword>
<evidence type="ECO:0000256" key="1">
    <source>
        <dbReference type="ARBA" id="ARBA00007557"/>
    </source>
</evidence>
<comment type="similarity">
    <text evidence="1">Belongs to the ETF beta-subunit/FixA family.</text>
</comment>
<evidence type="ECO:0000313" key="6">
    <source>
        <dbReference type="Proteomes" id="UP000013307"/>
    </source>
</evidence>
<dbReference type="PANTHER" id="PTHR21294">
    <property type="entry name" value="ELECTRON TRANSFER FLAVOPROTEIN BETA-SUBUNIT"/>
    <property type="match status" value="1"/>
</dbReference>
<dbReference type="HOGENOM" id="CLU_060196_1_0_2"/>